<proteinExistence type="predicted"/>
<reference evidence="10 11" key="1">
    <citation type="journal article" date="2012" name="Genome Biol.">
        <title>Genome and low-iron response of an oceanic diatom adapted to chronic iron limitation.</title>
        <authorList>
            <person name="Lommer M."/>
            <person name="Specht M."/>
            <person name="Roy A.S."/>
            <person name="Kraemer L."/>
            <person name="Andreson R."/>
            <person name="Gutowska M.A."/>
            <person name="Wolf J."/>
            <person name="Bergner S.V."/>
            <person name="Schilhabel M.B."/>
            <person name="Klostermeier U.C."/>
            <person name="Beiko R.G."/>
            <person name="Rosenstiel P."/>
            <person name="Hippler M."/>
            <person name="Laroche J."/>
        </authorList>
    </citation>
    <scope>NUCLEOTIDE SEQUENCE [LARGE SCALE GENOMIC DNA]</scope>
    <source>
        <strain evidence="10 11">CCMP1005</strain>
    </source>
</reference>
<feature type="transmembrane region" description="Helical" evidence="8">
    <location>
        <begin position="610"/>
        <end position="633"/>
    </location>
</feature>
<dbReference type="OMA" id="SYIFAKF"/>
<dbReference type="Pfam" id="PF01061">
    <property type="entry name" value="ABC2_membrane"/>
    <property type="match status" value="2"/>
</dbReference>
<evidence type="ECO:0000256" key="8">
    <source>
        <dbReference type="SAM" id="Phobius"/>
    </source>
</evidence>
<keyword evidence="5" id="KW-0067">ATP-binding</keyword>
<dbReference type="InterPro" id="IPR003593">
    <property type="entry name" value="AAA+_ATPase"/>
</dbReference>
<dbReference type="OrthoDB" id="42642at2759"/>
<feature type="transmembrane region" description="Helical" evidence="8">
    <location>
        <begin position="471"/>
        <end position="491"/>
    </location>
</feature>
<evidence type="ECO:0000259" key="9">
    <source>
        <dbReference type="PROSITE" id="PS50893"/>
    </source>
</evidence>
<dbReference type="Pfam" id="PF19055">
    <property type="entry name" value="ABC2_membrane_7"/>
    <property type="match status" value="2"/>
</dbReference>
<evidence type="ECO:0000256" key="3">
    <source>
        <dbReference type="ARBA" id="ARBA00022692"/>
    </source>
</evidence>
<evidence type="ECO:0000256" key="2">
    <source>
        <dbReference type="ARBA" id="ARBA00022448"/>
    </source>
</evidence>
<dbReference type="InterPro" id="IPR027417">
    <property type="entry name" value="P-loop_NTPase"/>
</dbReference>
<evidence type="ECO:0000313" key="11">
    <source>
        <dbReference type="Proteomes" id="UP000266841"/>
    </source>
</evidence>
<keyword evidence="6 8" id="KW-1133">Transmembrane helix</keyword>
<dbReference type="eggNOG" id="KOG0065">
    <property type="taxonomic scope" value="Eukaryota"/>
</dbReference>
<dbReference type="SUPFAM" id="SSF52540">
    <property type="entry name" value="P-loop containing nucleoside triphosphate hydrolases"/>
    <property type="match status" value="2"/>
</dbReference>
<protein>
    <recommendedName>
        <fullName evidence="9">ABC transporter domain-containing protein</fullName>
    </recommendedName>
</protein>
<dbReference type="GO" id="GO:0016887">
    <property type="term" value="F:ATP hydrolysis activity"/>
    <property type="evidence" value="ECO:0007669"/>
    <property type="project" value="InterPro"/>
</dbReference>
<dbReference type="InterPro" id="IPR017871">
    <property type="entry name" value="ABC_transporter-like_CS"/>
</dbReference>
<dbReference type="GO" id="GO:0140359">
    <property type="term" value="F:ABC-type transporter activity"/>
    <property type="evidence" value="ECO:0007669"/>
    <property type="project" value="InterPro"/>
</dbReference>
<keyword evidence="7 8" id="KW-0472">Membrane</keyword>
<feature type="transmembrane region" description="Helical" evidence="8">
    <location>
        <begin position="1199"/>
        <end position="1217"/>
    </location>
</feature>
<dbReference type="GO" id="GO:0005524">
    <property type="term" value="F:ATP binding"/>
    <property type="evidence" value="ECO:0007669"/>
    <property type="project" value="UniProtKB-KW"/>
</dbReference>
<dbReference type="EMBL" id="AGNL01049611">
    <property type="protein sequence ID" value="EJK44497.1"/>
    <property type="molecule type" value="Genomic_DNA"/>
</dbReference>
<dbReference type="PROSITE" id="PS50893">
    <property type="entry name" value="ABC_TRANSPORTER_2"/>
    <property type="match status" value="1"/>
</dbReference>
<evidence type="ECO:0000256" key="6">
    <source>
        <dbReference type="ARBA" id="ARBA00022989"/>
    </source>
</evidence>
<evidence type="ECO:0000256" key="1">
    <source>
        <dbReference type="ARBA" id="ARBA00004141"/>
    </source>
</evidence>
<evidence type="ECO:0000256" key="4">
    <source>
        <dbReference type="ARBA" id="ARBA00022741"/>
    </source>
</evidence>
<evidence type="ECO:0000313" key="10">
    <source>
        <dbReference type="EMBL" id="EJK44497.1"/>
    </source>
</evidence>
<gene>
    <name evidence="10" type="ORF">THAOC_36955</name>
</gene>
<dbReference type="SMART" id="SM00382">
    <property type="entry name" value="AAA"/>
    <property type="match status" value="1"/>
</dbReference>
<dbReference type="Proteomes" id="UP000266841">
    <property type="component" value="Unassembled WGS sequence"/>
</dbReference>
<keyword evidence="2" id="KW-0813">Transport</keyword>
<keyword evidence="3 8" id="KW-0812">Transmembrane</keyword>
<dbReference type="InterPro" id="IPR003439">
    <property type="entry name" value="ABC_transporter-like_ATP-bd"/>
</dbReference>
<feature type="transmembrane region" description="Helical" evidence="8">
    <location>
        <begin position="1044"/>
        <end position="1063"/>
    </location>
</feature>
<feature type="transmembrane region" description="Helical" evidence="8">
    <location>
        <begin position="1013"/>
        <end position="1032"/>
    </location>
</feature>
<dbReference type="Gene3D" id="3.40.50.300">
    <property type="entry name" value="P-loop containing nucleotide triphosphate hydrolases"/>
    <property type="match status" value="2"/>
</dbReference>
<dbReference type="GO" id="GO:0016020">
    <property type="term" value="C:membrane"/>
    <property type="evidence" value="ECO:0007669"/>
    <property type="project" value="UniProtKB-SubCell"/>
</dbReference>
<comment type="subcellular location">
    <subcellularLocation>
        <location evidence="1">Membrane</location>
        <topology evidence="1">Multi-pass membrane protein</topology>
    </subcellularLocation>
</comment>
<evidence type="ECO:0000256" key="7">
    <source>
        <dbReference type="ARBA" id="ARBA00023136"/>
    </source>
</evidence>
<organism evidence="10 11">
    <name type="scientific">Thalassiosira oceanica</name>
    <name type="common">Marine diatom</name>
    <dbReference type="NCBI Taxonomy" id="159749"/>
    <lineage>
        <taxon>Eukaryota</taxon>
        <taxon>Sar</taxon>
        <taxon>Stramenopiles</taxon>
        <taxon>Ochrophyta</taxon>
        <taxon>Bacillariophyta</taxon>
        <taxon>Coscinodiscophyceae</taxon>
        <taxon>Thalassiosirophycidae</taxon>
        <taxon>Thalassiosirales</taxon>
        <taxon>Thalassiosiraceae</taxon>
        <taxon>Thalassiosira</taxon>
    </lineage>
</organism>
<dbReference type="InterPro" id="IPR043926">
    <property type="entry name" value="ABCG_dom"/>
</dbReference>
<evidence type="ECO:0000256" key="5">
    <source>
        <dbReference type="ARBA" id="ARBA00022840"/>
    </source>
</evidence>
<dbReference type="Pfam" id="PF00005">
    <property type="entry name" value="ABC_tran"/>
    <property type="match status" value="1"/>
</dbReference>
<dbReference type="InterPro" id="IPR013525">
    <property type="entry name" value="ABC2_TM"/>
</dbReference>
<feature type="domain" description="ABC transporter" evidence="9">
    <location>
        <begin position="669"/>
        <end position="919"/>
    </location>
</feature>
<comment type="caution">
    <text evidence="10">The sequence shown here is derived from an EMBL/GenBank/DDBJ whole genome shotgun (WGS) entry which is preliminary data.</text>
</comment>
<keyword evidence="4" id="KW-0547">Nucleotide-binding</keyword>
<sequence length="1225" mass="136422">MGWEGLSTTESRQRCVHSCRMIPIFSFDSASFVIDAPDMVIQNIVSYVAQLDNHAPFLTVQETFDFAANCRLGHKKTKVADSTQQYLSENLTIDGLDLAVCRETYVGDANNRGVSGGQRRRVTVGEMMVGQNPVACADEISTGLDAAVTYDIANSIVKFAKAAGTTRLVSLLQPGPETFSLFDEVILLAEGQVIYCGPIDDVVEYFGGLGYRPPNTMDVADFLQSVATPDGMLMFDADRSPLDSHYTSEQFAEAFRESERYRSILIEQEMPLEVDWSSKVETVDEESPEGQSRGNIPTAVKKQFANPFWTSVGLNVRRNMTLLKRDKEFLIGKCIENFGMGIGMALIFLQSAQFPSTLNTSDIIAGWVNTGCRQEDFTDDVANSLFRLMSGTYSSIFLTSFHILLGTLTSTPDEVDQRAIYYKHADARFFQTGAFFIAKQFSQLPLLALEIIAFGLPFYFIAGLAYTARAFFTYLLILIAFSLQVCIADPLRHTCSVSGEKGQRARDWNVSIPHVNPHWRFCRHPFGHSCLVQMGDLYQPNGTLCDSLLSREKTSQLLILRKFWAMQAMASNQYLSSKYEGFNCIVEGDNLNLGKLQLDALGWNSDGREWIGYAIAILLGFISFFGIITWLALEYVRLEPERPDLKKGVSIGKTHQTAEFSIPFVPVDLSFDKLSYTVTASTSKDKLRLLNEVSGVFQAGRMCALMGSSGAGKTTLMDVIAMRKTSGTITGEIELNGFDQERTSFLRSSGYVEQFDVQQPELTVRETVAYSARLRLDANSPAIDNDDTKMMFVDHVLEIMELTDIETLQVGSFEEGGLSFEQRKRLAIACELAGSPSVIFLDEPTSGLDSRGALVVIRAMRRIADSGRTVVATIHQPSAAVFNLFDDLILLKKGGNVVFFGELGDESQKLVQYFEARGANPIGKGENPAAWVLRAYAGDHASNETDWAEEYKQSDQFSQIQDQIKSIRVSKDGAKRITFVSEFATPFGERVKLTVARMLAVYRRSAPYNMTRMVVAILYAFLLGATFIGTSFRRKTAWEEYEAAAIIGTVFLSLNVIGTMSINMGVPMAKRIRDVFYKHRASGMLGHSAAWIGLVTAELPYLFICLVRDEKAVGALQGNFLPGLKVGLWINATRYALEGIIFSSLDSMNTNVHASYQTPFYFFLECNKSNEEECYGSMQQYVNFYFGGEFTSSNRWLDVGMLGLWNVVALCGTWFCLKKFNYTNT</sequence>
<feature type="transmembrane region" description="Helical" evidence="8">
    <location>
        <begin position="1084"/>
        <end position="1104"/>
    </location>
</feature>
<dbReference type="AlphaFoldDB" id="K0RD69"/>
<feature type="transmembrane region" description="Helical" evidence="8">
    <location>
        <begin position="444"/>
        <end position="464"/>
    </location>
</feature>
<dbReference type="PANTHER" id="PTHR19241">
    <property type="entry name" value="ATP-BINDING CASSETTE TRANSPORTER"/>
    <property type="match status" value="1"/>
</dbReference>
<dbReference type="PROSITE" id="PS00211">
    <property type="entry name" value="ABC_TRANSPORTER_1"/>
    <property type="match status" value="1"/>
</dbReference>
<keyword evidence="11" id="KW-1185">Reference proteome</keyword>
<name>K0RD69_THAOC</name>
<accession>K0RD69</accession>